<dbReference type="EMBL" id="WTPX01000006">
    <property type="protein sequence ID" value="NNJ24298.1"/>
    <property type="molecule type" value="Genomic_DNA"/>
</dbReference>
<dbReference type="InterPro" id="IPR016084">
    <property type="entry name" value="Haem_Oase-like_multi-hlx"/>
</dbReference>
<dbReference type="Gene3D" id="1.20.910.10">
    <property type="entry name" value="Heme oxygenase-like"/>
    <property type="match status" value="1"/>
</dbReference>
<organism evidence="1 2">
    <name type="scientific">Alienimonas chondri</name>
    <dbReference type="NCBI Taxonomy" id="2681879"/>
    <lineage>
        <taxon>Bacteria</taxon>
        <taxon>Pseudomonadati</taxon>
        <taxon>Planctomycetota</taxon>
        <taxon>Planctomycetia</taxon>
        <taxon>Planctomycetales</taxon>
        <taxon>Planctomycetaceae</taxon>
        <taxon>Alienimonas</taxon>
    </lineage>
</organism>
<protein>
    <recommendedName>
        <fullName evidence="3">Heme oxygenase</fullName>
    </recommendedName>
</protein>
<sequence>MTQADAVPPYLNSDTAAAHLRSVTAERHRLVEEKLDVPALLKTRRGYTSLLAYFAACVGPVERWVDAHPQSETLPARPRSLGFALLQADLRTVGAEANLAPSGSTWVFDGESVEHLLGALYVVEGSALGGMAIAKMARRSLGVTASTGASFFLRNAADPLGPWNAFKQILNARTRTESQRAGAAAAATAAFEHFLRQPLPPVVSLPATSNRL</sequence>
<comment type="caution">
    <text evidence="1">The sequence shown here is derived from an EMBL/GenBank/DDBJ whole genome shotgun (WGS) entry which is preliminary data.</text>
</comment>
<gene>
    <name evidence="1" type="ORF">LzC2_03540</name>
</gene>
<dbReference type="SUPFAM" id="SSF48613">
    <property type="entry name" value="Heme oxygenase-like"/>
    <property type="match status" value="1"/>
</dbReference>
<dbReference type="Pfam" id="PF01126">
    <property type="entry name" value="Heme_oxygenase"/>
    <property type="match status" value="1"/>
</dbReference>
<dbReference type="Proteomes" id="UP000609651">
    <property type="component" value="Unassembled WGS sequence"/>
</dbReference>
<proteinExistence type="predicted"/>
<evidence type="ECO:0000313" key="2">
    <source>
        <dbReference type="Proteomes" id="UP000609651"/>
    </source>
</evidence>
<accession>A0ABX1V7X4</accession>
<evidence type="ECO:0000313" key="1">
    <source>
        <dbReference type="EMBL" id="NNJ24298.1"/>
    </source>
</evidence>
<dbReference type="CDD" id="cd19166">
    <property type="entry name" value="HemeO-bac"/>
    <property type="match status" value="1"/>
</dbReference>
<dbReference type="RefSeq" id="WP_171183097.1">
    <property type="nucleotide sequence ID" value="NZ_WTPX01000006.1"/>
</dbReference>
<dbReference type="InterPro" id="IPR016053">
    <property type="entry name" value="Haem_Oase-like"/>
</dbReference>
<name>A0ABX1V7X4_9PLAN</name>
<keyword evidence="2" id="KW-1185">Reference proteome</keyword>
<reference evidence="1 2" key="1">
    <citation type="journal article" date="2020" name="Syst. Appl. Microbiol.">
        <title>Alienimonas chondri sp. nov., a novel planctomycete isolated from the biofilm of the red alga Chondrus crispus.</title>
        <authorList>
            <person name="Vitorino I."/>
            <person name="Albuquerque L."/>
            <person name="Wiegand S."/>
            <person name="Kallscheuer N."/>
            <person name="da Costa M.S."/>
            <person name="Lobo-da-Cunha A."/>
            <person name="Jogler C."/>
            <person name="Lage O.M."/>
        </authorList>
    </citation>
    <scope>NUCLEOTIDE SEQUENCE [LARGE SCALE GENOMIC DNA]</scope>
    <source>
        <strain evidence="1 2">LzC2</strain>
    </source>
</reference>
<evidence type="ECO:0008006" key="3">
    <source>
        <dbReference type="Google" id="ProtNLM"/>
    </source>
</evidence>